<feature type="transmembrane region" description="Helical" evidence="4">
    <location>
        <begin position="544"/>
        <end position="561"/>
    </location>
</feature>
<name>A0A1Q9E3A5_SYMMI</name>
<feature type="region of interest" description="Disordered" evidence="3">
    <location>
        <begin position="320"/>
        <end position="368"/>
    </location>
</feature>
<gene>
    <name evidence="5" type="primary">SYT4</name>
    <name evidence="5" type="ORF">AK812_SmicGene15340</name>
</gene>
<dbReference type="OMA" id="PNWICAY"/>
<evidence type="ECO:0000256" key="4">
    <source>
        <dbReference type="SAM" id="Phobius"/>
    </source>
</evidence>
<sequence>MTSTHSTSSSSSSLSSTTRSTSQSTSTLTAGSIAAALTNELQRNTNFLLSQLTNMENGTASATTNLGTMKAVELKGAPGNSSFVAAVVDGSAAAVVLPLETLGELGESAVLVLTTFDGPESSELGSPGQKAQTRASRPIQSATPAVDISIVDKDSFSAQEVQVRTPIFVRIAEVAPEPNWICAYLDGDTWSTEGVRLATPAELETAFGGQADTSGVWCATLHLSIFGAFIDILLDCTNANMLSQEGLREIVERQGWWMRPPALGVWLLLASSLLLIALGRLSDARLHRSGFWRDEYFLTDLPPVPESLPCLCGTSWFGSRKERQTTDDGDASHEEEVQEAEEASEAEEAEDSPAQRARGRRPSQSSLPSIMSQLSRLRAGIADPQSMQLRRDLLKRLKPNLAAGMQERVICRNTLWEVARQHNIHTSSIQTHIWGRSGWVQGSLAVQRSPQLKALAYALEETLPRAFVEVHTSRAQRLWAAMVASHPVYELWMCDLHMTAAKRAKIMMDCLLGSLAFVALFFSVDGTAVAARSPAECPIDQGSFLWYIFVAMLSILLNFVPRRLEIYLARRGFVQESRLNRRWQLRVRRLKDVGFWAFSLCLSGLHLVVVSAFLANMAEVDEGKWMFTFFVVLLRKFVLVPLLACLFSSLGTELSGWGQERIMPPRKLGLDLQLDGEETVPTAESDKQVWLDKVKELAGRGITIRQLLDFYVDLGHEVMKHFDPKKSTTHDVVRQAIIPRSLQLRDSRYLVVVVHRATGLSSLDLFSGSDPYCVVSVQGSGGVSKPWKGGGRTPYVSNDQNPVWEESFLVEDVLHEEVLYFSLWDHDFASKDDPLGNASLPVCNCWFGLRGVLDVRDGQEGGRLYVSIKAYETPDEAQAAWRPPEKALRFISGSGSLSAIRSSVRKQKSGGTPDDCFDLWDTDEGTAVGSRHAKKFIPSASRGVLAEDPHAQGEDEAATGEYHGYAYAAVMNGGRPHLAQKMVTHSWRNIFSHLIAAIVADALDVEKYDEIAKLLVNRKFSTLSDALRRKNSLDVRYWVCAFSVNQHAGICATPPPVDSTGHAIAPCRCTTPKHFAGDLSEMNKFDDMMAFLKRSLRQQGQVRLEQVIALETDFGLLTRVWCVAELVEANELHLQQAVKIHSASSRDVCLDRLVQLDVRSAEASFPADKELVLNKIHDVEDFNTRLQDLMLHRMESFLQTSRASTAADLFDEAILAVVNVAI</sequence>
<evidence type="ECO:0000256" key="3">
    <source>
        <dbReference type="SAM" id="MobiDB-lite"/>
    </source>
</evidence>
<dbReference type="PANTHER" id="PTHR45911">
    <property type="entry name" value="C2 DOMAIN-CONTAINING PROTEIN"/>
    <property type="match status" value="1"/>
</dbReference>
<dbReference type="InterPro" id="IPR000008">
    <property type="entry name" value="C2_dom"/>
</dbReference>
<dbReference type="SUPFAM" id="SSF49562">
    <property type="entry name" value="C2 domain (Calcium/lipid-binding domain, CaLB)"/>
    <property type="match status" value="1"/>
</dbReference>
<feature type="compositionally biased region" description="Acidic residues" evidence="3">
    <location>
        <begin position="336"/>
        <end position="351"/>
    </location>
</feature>
<keyword evidence="1" id="KW-0479">Metal-binding</keyword>
<accession>A0A1Q9E3A5</accession>
<keyword evidence="4" id="KW-0472">Membrane</keyword>
<evidence type="ECO:0000256" key="2">
    <source>
        <dbReference type="ARBA" id="ARBA00022837"/>
    </source>
</evidence>
<dbReference type="AlphaFoldDB" id="A0A1Q9E3A5"/>
<feature type="transmembrane region" description="Helical" evidence="4">
    <location>
        <begin position="593"/>
        <end position="615"/>
    </location>
</feature>
<comment type="caution">
    <text evidence="5">The sequence shown here is derived from an EMBL/GenBank/DDBJ whole genome shotgun (WGS) entry which is preliminary data.</text>
</comment>
<keyword evidence="6" id="KW-1185">Reference proteome</keyword>
<protein>
    <submittedName>
        <fullName evidence="5">Synaptotagmin-4</fullName>
    </submittedName>
</protein>
<feature type="transmembrane region" description="Helical" evidence="4">
    <location>
        <begin position="506"/>
        <end position="524"/>
    </location>
</feature>
<dbReference type="Proteomes" id="UP000186817">
    <property type="component" value="Unassembled WGS sequence"/>
</dbReference>
<dbReference type="Pfam" id="PF00168">
    <property type="entry name" value="C2"/>
    <property type="match status" value="1"/>
</dbReference>
<dbReference type="GO" id="GO:0005509">
    <property type="term" value="F:calcium ion binding"/>
    <property type="evidence" value="ECO:0007669"/>
    <property type="project" value="TreeGrafter"/>
</dbReference>
<dbReference type="PANTHER" id="PTHR45911:SF4">
    <property type="entry name" value="MULTIPLE C2 AND TRANSMEMBRANE DOMAIN-CONTAINING PROTEIN"/>
    <property type="match status" value="1"/>
</dbReference>
<dbReference type="PROSITE" id="PS50004">
    <property type="entry name" value="C2"/>
    <property type="match status" value="1"/>
</dbReference>
<feature type="compositionally biased region" description="Basic and acidic residues" evidence="3">
    <location>
        <begin position="320"/>
        <end position="335"/>
    </location>
</feature>
<dbReference type="OrthoDB" id="421560at2759"/>
<keyword evidence="2" id="KW-0106">Calcium</keyword>
<evidence type="ECO:0000313" key="5">
    <source>
        <dbReference type="EMBL" id="OLQ01883.1"/>
    </source>
</evidence>
<proteinExistence type="predicted"/>
<reference evidence="5 6" key="1">
    <citation type="submission" date="2016-02" db="EMBL/GenBank/DDBJ databases">
        <title>Genome analysis of coral dinoflagellate symbionts highlights evolutionary adaptations to a symbiotic lifestyle.</title>
        <authorList>
            <person name="Aranda M."/>
            <person name="Li Y."/>
            <person name="Liew Y.J."/>
            <person name="Baumgarten S."/>
            <person name="Simakov O."/>
            <person name="Wilson M."/>
            <person name="Piel J."/>
            <person name="Ashoor H."/>
            <person name="Bougouffa S."/>
            <person name="Bajic V.B."/>
            <person name="Ryu T."/>
            <person name="Ravasi T."/>
            <person name="Bayer T."/>
            <person name="Micklem G."/>
            <person name="Kim H."/>
            <person name="Bhak J."/>
            <person name="Lajeunesse T.C."/>
            <person name="Voolstra C.R."/>
        </authorList>
    </citation>
    <scope>NUCLEOTIDE SEQUENCE [LARGE SCALE GENOMIC DNA]</scope>
    <source>
        <strain evidence="5 6">CCMP2467</strain>
    </source>
</reference>
<dbReference type="GO" id="GO:0016020">
    <property type="term" value="C:membrane"/>
    <property type="evidence" value="ECO:0007669"/>
    <property type="project" value="TreeGrafter"/>
</dbReference>
<dbReference type="EMBL" id="LSRX01000278">
    <property type="protein sequence ID" value="OLQ01883.1"/>
    <property type="molecule type" value="Genomic_DNA"/>
</dbReference>
<keyword evidence="4" id="KW-1133">Transmembrane helix</keyword>
<dbReference type="Gene3D" id="2.60.40.150">
    <property type="entry name" value="C2 domain"/>
    <property type="match status" value="1"/>
</dbReference>
<dbReference type="SMART" id="SM00239">
    <property type="entry name" value="C2"/>
    <property type="match status" value="1"/>
</dbReference>
<feature type="transmembrane region" description="Helical" evidence="4">
    <location>
        <begin position="263"/>
        <end position="281"/>
    </location>
</feature>
<feature type="region of interest" description="Disordered" evidence="3">
    <location>
        <begin position="1"/>
        <end position="25"/>
    </location>
</feature>
<organism evidence="5 6">
    <name type="scientific">Symbiodinium microadriaticum</name>
    <name type="common">Dinoflagellate</name>
    <name type="synonym">Zooxanthella microadriatica</name>
    <dbReference type="NCBI Taxonomy" id="2951"/>
    <lineage>
        <taxon>Eukaryota</taxon>
        <taxon>Sar</taxon>
        <taxon>Alveolata</taxon>
        <taxon>Dinophyceae</taxon>
        <taxon>Suessiales</taxon>
        <taxon>Symbiodiniaceae</taxon>
        <taxon>Symbiodinium</taxon>
    </lineage>
</organism>
<dbReference type="InterPro" id="IPR035892">
    <property type="entry name" value="C2_domain_sf"/>
</dbReference>
<feature type="compositionally biased region" description="Polar residues" evidence="3">
    <location>
        <begin position="129"/>
        <end position="138"/>
    </location>
</feature>
<feature type="region of interest" description="Disordered" evidence="3">
    <location>
        <begin position="119"/>
        <end position="138"/>
    </location>
</feature>
<evidence type="ECO:0000313" key="6">
    <source>
        <dbReference type="Proteomes" id="UP000186817"/>
    </source>
</evidence>
<dbReference type="CDD" id="cd00030">
    <property type="entry name" value="C2"/>
    <property type="match status" value="1"/>
</dbReference>
<keyword evidence="4" id="KW-0812">Transmembrane</keyword>
<evidence type="ECO:0000256" key="1">
    <source>
        <dbReference type="ARBA" id="ARBA00022723"/>
    </source>
</evidence>